<proteinExistence type="predicted"/>
<protein>
    <recommendedName>
        <fullName evidence="4">Secreted protein</fullName>
    </recommendedName>
</protein>
<dbReference type="RefSeq" id="WP_386744156.1">
    <property type="nucleotide sequence ID" value="NZ_JBHRYA010000007.1"/>
</dbReference>
<keyword evidence="3" id="KW-1185">Reference proteome</keyword>
<evidence type="ECO:0000256" key="1">
    <source>
        <dbReference type="SAM" id="MobiDB-lite"/>
    </source>
</evidence>
<sequence>MTLALLVLIAGTTMASERGTRVDVEEQFAEQRAQILEELGDGETFSEIENADREKVKSALARISTALDQSGGVAQLSEEQKVAVFNDQELVNNILTEAGENSRLVCKRVKKTGSHMSSNQCMTVAARNRARENAQDQLRSTPPRQLLKEGM</sequence>
<dbReference type="EMBL" id="JBHRYA010000007">
    <property type="protein sequence ID" value="MFC3716769.1"/>
    <property type="molecule type" value="Genomic_DNA"/>
</dbReference>
<comment type="caution">
    <text evidence="2">The sequence shown here is derived from an EMBL/GenBank/DDBJ whole genome shotgun (WGS) entry which is preliminary data.</text>
</comment>
<evidence type="ECO:0008006" key="4">
    <source>
        <dbReference type="Google" id="ProtNLM"/>
    </source>
</evidence>
<gene>
    <name evidence="2" type="ORF">ACFONC_11470</name>
</gene>
<accession>A0ABV7XNL6</accession>
<feature type="region of interest" description="Disordered" evidence="1">
    <location>
        <begin position="131"/>
        <end position="151"/>
    </location>
</feature>
<evidence type="ECO:0000313" key="2">
    <source>
        <dbReference type="EMBL" id="MFC3716769.1"/>
    </source>
</evidence>
<evidence type="ECO:0000313" key="3">
    <source>
        <dbReference type="Proteomes" id="UP001595705"/>
    </source>
</evidence>
<reference evidence="3" key="1">
    <citation type="journal article" date="2019" name="Int. J. Syst. Evol. Microbiol.">
        <title>The Global Catalogue of Microorganisms (GCM) 10K type strain sequencing project: providing services to taxonomists for standard genome sequencing and annotation.</title>
        <authorList>
            <consortium name="The Broad Institute Genomics Platform"/>
            <consortium name="The Broad Institute Genome Sequencing Center for Infectious Disease"/>
            <person name="Wu L."/>
            <person name="Ma J."/>
        </authorList>
    </citation>
    <scope>NUCLEOTIDE SEQUENCE [LARGE SCALE GENOMIC DNA]</scope>
    <source>
        <strain evidence="3">KCTC 42441</strain>
    </source>
</reference>
<name>A0ABV7XNL6_9GAMM</name>
<dbReference type="Proteomes" id="UP001595705">
    <property type="component" value="Unassembled WGS sequence"/>
</dbReference>
<organism evidence="2 3">
    <name type="scientific">Luteimonas soli</name>
    <dbReference type="NCBI Taxonomy" id="1648966"/>
    <lineage>
        <taxon>Bacteria</taxon>
        <taxon>Pseudomonadati</taxon>
        <taxon>Pseudomonadota</taxon>
        <taxon>Gammaproteobacteria</taxon>
        <taxon>Lysobacterales</taxon>
        <taxon>Lysobacteraceae</taxon>
        <taxon>Luteimonas</taxon>
    </lineage>
</organism>